<dbReference type="PROSITE" id="PS00039">
    <property type="entry name" value="DEAD_ATP_HELICASE"/>
    <property type="match status" value="1"/>
</dbReference>
<dbReference type="InterPro" id="IPR011545">
    <property type="entry name" value="DEAD/DEAH_box_helicase_dom"/>
</dbReference>
<feature type="region of interest" description="Disordered" evidence="8">
    <location>
        <begin position="32"/>
        <end position="59"/>
    </location>
</feature>
<keyword evidence="12" id="KW-1185">Reference proteome</keyword>
<dbReference type="GO" id="GO:0003723">
    <property type="term" value="F:RNA binding"/>
    <property type="evidence" value="ECO:0007669"/>
    <property type="project" value="UniProtKB-UniRule"/>
</dbReference>
<evidence type="ECO:0000259" key="9">
    <source>
        <dbReference type="PROSITE" id="PS51192"/>
    </source>
</evidence>
<dbReference type="SMART" id="SM00490">
    <property type="entry name" value="HELICc"/>
    <property type="match status" value="1"/>
</dbReference>
<comment type="similarity">
    <text evidence="6">Belongs to the DEAD box helicase family.</text>
</comment>
<dbReference type="Pfam" id="PF00271">
    <property type="entry name" value="Helicase_C"/>
    <property type="match status" value="1"/>
</dbReference>
<keyword evidence="5 7" id="KW-0694">RNA-binding</keyword>
<evidence type="ECO:0000256" key="7">
    <source>
        <dbReference type="RuleBase" id="RU365068"/>
    </source>
</evidence>
<keyword evidence="4 6" id="KW-0067">ATP-binding</keyword>
<evidence type="ECO:0000256" key="3">
    <source>
        <dbReference type="ARBA" id="ARBA00022806"/>
    </source>
</evidence>
<evidence type="ECO:0000256" key="1">
    <source>
        <dbReference type="ARBA" id="ARBA00022741"/>
    </source>
</evidence>
<feature type="region of interest" description="Disordered" evidence="8">
    <location>
        <begin position="571"/>
        <end position="643"/>
    </location>
</feature>
<dbReference type="Pfam" id="PF00270">
    <property type="entry name" value="DEAD"/>
    <property type="match status" value="1"/>
</dbReference>
<dbReference type="GO" id="GO:0003724">
    <property type="term" value="F:RNA helicase activity"/>
    <property type="evidence" value="ECO:0007669"/>
    <property type="project" value="UniProtKB-EC"/>
</dbReference>
<proteinExistence type="inferred from homology"/>
<dbReference type="AlphaFoldDB" id="A0AAW1SK91"/>
<sequence>MLQAAQRAFRLANSTARGCFPALRLPIMENDSGTGPAAAKRRMRRGGAGLSTRAAGGAGVAAPPPAEALLASRAPGPPRGLMPLIAGRFMSSTTAEHLTATRFADLEGISPLTKRALAEVMRYEQCTDVQAASLPVCLSGADVCVKAKTGTGKTLAFLIPAFEKLQKDAHRRGKIGALIVSPTRELASQIAEEAKTLATFHGFGVQVMFGGTKIGRDEERLRKRIPDILVATPGRLNDHLTNGALAPAMSELKVLVLDEADRLLDMGFRPALETLLRALPAKQTRQTVLFSATYPSDIQKLCAFALRPNFDMVDTVGEEDTHAAETVEQLYHVTSMEDQAAALWAAVQQHIQSNPSGYKIMAFFVTARLTALYSELFEAMGQPIVEMHSRKSQSARTKAADKFRAGTRCIMFSSDVSARGVDYPDVTLVLQVGLPSEKAQYVHRVGRTARAGKTGQGLILLADFERFFLRQLSDLPLSPAPELPGMADARAAAAAGLRRVDAESKAAAYRTWLGFYKTHTKACGWSLPQLVEQANHFAHILGYDGVPPIEPKTVGMMGMKGVPGLNIVRSERKGSRQGGSPRPDAVNNAFRGRGMSSGPARDRSMPDVRDMEAAYYGGGPGPGGGGGSGGGGGPDRRRRRGAA</sequence>
<evidence type="ECO:0000313" key="12">
    <source>
        <dbReference type="Proteomes" id="UP001445335"/>
    </source>
</evidence>
<dbReference type="CDD" id="cd17964">
    <property type="entry name" value="DEADc_MSS116"/>
    <property type="match status" value="1"/>
</dbReference>
<dbReference type="InterPro" id="IPR001650">
    <property type="entry name" value="Helicase_C-like"/>
</dbReference>
<name>A0AAW1SK91_9CHLO</name>
<feature type="domain" description="Helicase C-terminal" evidence="10">
    <location>
        <begin position="346"/>
        <end position="491"/>
    </location>
</feature>
<comment type="caution">
    <text evidence="11">The sequence shown here is derived from an EMBL/GenBank/DDBJ whole genome shotgun (WGS) entry which is preliminary data.</text>
</comment>
<dbReference type="PROSITE" id="PS51192">
    <property type="entry name" value="HELICASE_ATP_BIND_1"/>
    <property type="match status" value="1"/>
</dbReference>
<dbReference type="InterPro" id="IPR014001">
    <property type="entry name" value="Helicase_ATP-bd"/>
</dbReference>
<feature type="compositionally biased region" description="Gly residues" evidence="8">
    <location>
        <begin position="616"/>
        <end position="633"/>
    </location>
</feature>
<evidence type="ECO:0000259" key="10">
    <source>
        <dbReference type="PROSITE" id="PS51194"/>
    </source>
</evidence>
<evidence type="ECO:0000256" key="6">
    <source>
        <dbReference type="RuleBase" id="RU000492"/>
    </source>
</evidence>
<dbReference type="InterPro" id="IPR027417">
    <property type="entry name" value="P-loop_NTPase"/>
</dbReference>
<organism evidence="11 12">
    <name type="scientific">Elliptochloris bilobata</name>
    <dbReference type="NCBI Taxonomy" id="381761"/>
    <lineage>
        <taxon>Eukaryota</taxon>
        <taxon>Viridiplantae</taxon>
        <taxon>Chlorophyta</taxon>
        <taxon>core chlorophytes</taxon>
        <taxon>Trebouxiophyceae</taxon>
        <taxon>Trebouxiophyceae incertae sedis</taxon>
        <taxon>Elliptochloris clade</taxon>
        <taxon>Elliptochloris</taxon>
    </lineage>
</organism>
<gene>
    <name evidence="11" type="ORF">WJX81_000956</name>
</gene>
<evidence type="ECO:0000256" key="8">
    <source>
        <dbReference type="SAM" id="MobiDB-lite"/>
    </source>
</evidence>
<comment type="catalytic activity">
    <reaction evidence="7">
        <text>ATP + H2O = ADP + phosphate + H(+)</text>
        <dbReference type="Rhea" id="RHEA:13065"/>
        <dbReference type="ChEBI" id="CHEBI:15377"/>
        <dbReference type="ChEBI" id="CHEBI:15378"/>
        <dbReference type="ChEBI" id="CHEBI:30616"/>
        <dbReference type="ChEBI" id="CHEBI:43474"/>
        <dbReference type="ChEBI" id="CHEBI:456216"/>
        <dbReference type="EC" id="3.6.4.13"/>
    </reaction>
</comment>
<comment type="function">
    <text evidence="7">RNA helicase.</text>
</comment>
<protein>
    <recommendedName>
        <fullName evidence="7">ATP-dependent RNA helicase</fullName>
        <ecNumber evidence="7">3.6.4.13</ecNumber>
    </recommendedName>
</protein>
<dbReference type="Gene3D" id="3.40.50.300">
    <property type="entry name" value="P-loop containing nucleotide triphosphate hydrolases"/>
    <property type="match status" value="2"/>
</dbReference>
<dbReference type="Proteomes" id="UP001445335">
    <property type="component" value="Unassembled WGS sequence"/>
</dbReference>
<feature type="compositionally biased region" description="Basic and acidic residues" evidence="8">
    <location>
        <begin position="600"/>
        <end position="612"/>
    </location>
</feature>
<dbReference type="SMART" id="SM00487">
    <property type="entry name" value="DEXDc"/>
    <property type="match status" value="1"/>
</dbReference>
<reference evidence="11 12" key="1">
    <citation type="journal article" date="2024" name="Nat. Commun.">
        <title>Phylogenomics reveals the evolutionary origins of lichenization in chlorophyte algae.</title>
        <authorList>
            <person name="Puginier C."/>
            <person name="Libourel C."/>
            <person name="Otte J."/>
            <person name="Skaloud P."/>
            <person name="Haon M."/>
            <person name="Grisel S."/>
            <person name="Petersen M."/>
            <person name="Berrin J.G."/>
            <person name="Delaux P.M."/>
            <person name="Dal Grande F."/>
            <person name="Keller J."/>
        </authorList>
    </citation>
    <scope>NUCLEOTIDE SEQUENCE [LARGE SCALE GENOMIC DNA]</scope>
    <source>
        <strain evidence="11 12">SAG 245.80</strain>
    </source>
</reference>
<evidence type="ECO:0000256" key="5">
    <source>
        <dbReference type="ARBA" id="ARBA00022884"/>
    </source>
</evidence>
<keyword evidence="3 6" id="KW-0347">Helicase</keyword>
<dbReference type="GO" id="GO:0005524">
    <property type="term" value="F:ATP binding"/>
    <property type="evidence" value="ECO:0007669"/>
    <property type="project" value="UniProtKB-UniRule"/>
</dbReference>
<keyword evidence="2 6" id="KW-0378">Hydrolase</keyword>
<dbReference type="EC" id="3.6.4.13" evidence="7"/>
<dbReference type="SUPFAM" id="SSF52540">
    <property type="entry name" value="P-loop containing nucleoside triphosphate hydrolases"/>
    <property type="match status" value="1"/>
</dbReference>
<comment type="domain">
    <text evidence="7">The Q motif is unique to and characteristic of the DEAD box family of RNA helicases and controls ATP binding and hydrolysis.</text>
</comment>
<accession>A0AAW1SK91</accession>
<dbReference type="PANTHER" id="PTHR24031">
    <property type="entry name" value="RNA HELICASE"/>
    <property type="match status" value="1"/>
</dbReference>
<keyword evidence="1 6" id="KW-0547">Nucleotide-binding</keyword>
<dbReference type="GO" id="GO:0016787">
    <property type="term" value="F:hydrolase activity"/>
    <property type="evidence" value="ECO:0007669"/>
    <property type="project" value="UniProtKB-KW"/>
</dbReference>
<evidence type="ECO:0000256" key="4">
    <source>
        <dbReference type="ARBA" id="ARBA00022840"/>
    </source>
</evidence>
<evidence type="ECO:0000256" key="2">
    <source>
        <dbReference type="ARBA" id="ARBA00022801"/>
    </source>
</evidence>
<dbReference type="InterPro" id="IPR000629">
    <property type="entry name" value="RNA-helicase_DEAD-box_CS"/>
</dbReference>
<feature type="domain" description="Helicase ATP-binding" evidence="9">
    <location>
        <begin position="134"/>
        <end position="312"/>
    </location>
</feature>
<dbReference type="EMBL" id="JALJOU010000001">
    <property type="protein sequence ID" value="KAK9846284.1"/>
    <property type="molecule type" value="Genomic_DNA"/>
</dbReference>
<dbReference type="PROSITE" id="PS51194">
    <property type="entry name" value="HELICASE_CTER"/>
    <property type="match status" value="1"/>
</dbReference>
<dbReference type="CDD" id="cd18787">
    <property type="entry name" value="SF2_C_DEAD"/>
    <property type="match status" value="1"/>
</dbReference>
<evidence type="ECO:0000313" key="11">
    <source>
        <dbReference type="EMBL" id="KAK9846284.1"/>
    </source>
</evidence>